<dbReference type="Pfam" id="PF00883">
    <property type="entry name" value="Peptidase_M17"/>
    <property type="match status" value="1"/>
</dbReference>
<evidence type="ECO:0000313" key="6">
    <source>
        <dbReference type="Proteomes" id="UP000887569"/>
    </source>
</evidence>
<dbReference type="PROSITE" id="PS00631">
    <property type="entry name" value="CYTOSOL_AP"/>
    <property type="match status" value="1"/>
</dbReference>
<dbReference type="GO" id="GO:0005737">
    <property type="term" value="C:cytoplasm"/>
    <property type="evidence" value="ECO:0007669"/>
    <property type="project" value="InterPro"/>
</dbReference>
<evidence type="ECO:0000313" key="7">
    <source>
        <dbReference type="WBParaSite" id="PgB04_g165_t01"/>
    </source>
</evidence>
<dbReference type="InterPro" id="IPR041417">
    <property type="entry name" value="NPEPL1_N"/>
</dbReference>
<keyword evidence="2" id="KW-0031">Aminopeptidase</keyword>
<organism evidence="6 7">
    <name type="scientific">Parascaris univalens</name>
    <name type="common">Nematode worm</name>
    <dbReference type="NCBI Taxonomy" id="6257"/>
    <lineage>
        <taxon>Eukaryota</taxon>
        <taxon>Metazoa</taxon>
        <taxon>Ecdysozoa</taxon>
        <taxon>Nematoda</taxon>
        <taxon>Chromadorea</taxon>
        <taxon>Rhabditida</taxon>
        <taxon>Spirurina</taxon>
        <taxon>Ascaridomorpha</taxon>
        <taxon>Ascaridoidea</taxon>
        <taxon>Ascarididae</taxon>
        <taxon>Parascaris</taxon>
    </lineage>
</organism>
<evidence type="ECO:0000256" key="2">
    <source>
        <dbReference type="ARBA" id="ARBA00022438"/>
    </source>
</evidence>
<dbReference type="GO" id="GO:0070006">
    <property type="term" value="F:metalloaminopeptidase activity"/>
    <property type="evidence" value="ECO:0007669"/>
    <property type="project" value="InterPro"/>
</dbReference>
<evidence type="ECO:0000256" key="3">
    <source>
        <dbReference type="ARBA" id="ARBA00022670"/>
    </source>
</evidence>
<evidence type="ECO:0000256" key="1">
    <source>
        <dbReference type="ARBA" id="ARBA00009528"/>
    </source>
</evidence>
<dbReference type="PANTHER" id="PTHR11963">
    <property type="entry name" value="LEUCINE AMINOPEPTIDASE-RELATED"/>
    <property type="match status" value="1"/>
</dbReference>
<name>A0A914ZJF9_PARUN</name>
<dbReference type="WBParaSite" id="PgB04_g165_t01">
    <property type="protein sequence ID" value="PgB04_g165_t01"/>
    <property type="gene ID" value="PgB04_g165"/>
</dbReference>
<dbReference type="Pfam" id="PF18295">
    <property type="entry name" value="Pdase_M17_N2"/>
    <property type="match status" value="1"/>
</dbReference>
<dbReference type="InterPro" id="IPR011356">
    <property type="entry name" value="Leucine_aapep/pepB"/>
</dbReference>
<protein>
    <submittedName>
        <fullName evidence="7">Cytosol aminopeptidase domain-containing protein</fullName>
    </submittedName>
</protein>
<dbReference type="GO" id="GO:0030145">
    <property type="term" value="F:manganese ion binding"/>
    <property type="evidence" value="ECO:0007669"/>
    <property type="project" value="InterPro"/>
</dbReference>
<dbReference type="Proteomes" id="UP000887569">
    <property type="component" value="Unplaced"/>
</dbReference>
<dbReference type="GO" id="GO:0006508">
    <property type="term" value="P:proteolysis"/>
    <property type="evidence" value="ECO:0007669"/>
    <property type="project" value="UniProtKB-KW"/>
</dbReference>
<dbReference type="InterPro" id="IPR000819">
    <property type="entry name" value="Peptidase_M17_C"/>
</dbReference>
<keyword evidence="4" id="KW-0378">Hydrolase</keyword>
<dbReference type="PRINTS" id="PR00481">
    <property type="entry name" value="LAMNOPPTDASE"/>
</dbReference>
<dbReference type="SUPFAM" id="SSF53187">
    <property type="entry name" value="Zn-dependent exopeptidases"/>
    <property type="match status" value="1"/>
</dbReference>
<proteinExistence type="inferred from homology"/>
<sequence length="516" mass="55129">LWRSVAIAIRFYGLGISKMSSFTVRAGLNVTDVLSVERQVLLVGKQKQLKALNFEDGLKSKLADCVSAKLWQQALSSLSAKSSSSVPLHLNLAKVISVPDEVSRHNSPSNAIAIFKEIKATSRPEGVKNVSVVLYSDINDVFASVAAISRCFPLYDRRSKVNCPLERVDVEVIVPGSQKLSDAEVNFLQALCDSIRTAARLIDTPCNELHTEAFADEAVAFVGKLSGVTSTIIKGQDLLKRGFGGIYHVGKAAAHPPIFACFSYKPSGATQTYALVGKGIVYDSGGMSIKSKTVMPGMKEDMGGAAGVLSSFYTLVKSGFSQNLHCLLCIAENSVSPEANRPDDVITMLSGKTVEINNTDAEGRLVLADGVFYAKSVLKATTIIDMATLTGAQGHVSGKHHAAILSNNEELERRACIAGRKSGDLVHPLPFCPDLHFADLKSPVADMRNANFGKTQGPLSAIAGLFISSHIDFGSDVDWLHVDMAYPVSDADRATGYGPALICALLADGLEMPILK</sequence>
<feature type="domain" description="Cytosol aminopeptidase" evidence="5">
    <location>
        <begin position="358"/>
        <end position="365"/>
    </location>
</feature>
<reference evidence="7" key="1">
    <citation type="submission" date="2022-11" db="UniProtKB">
        <authorList>
            <consortium name="WormBaseParasite"/>
        </authorList>
    </citation>
    <scope>IDENTIFICATION</scope>
</reference>
<keyword evidence="3" id="KW-0645">Protease</keyword>
<evidence type="ECO:0000259" key="5">
    <source>
        <dbReference type="PROSITE" id="PS00631"/>
    </source>
</evidence>
<keyword evidence="6" id="KW-1185">Reference proteome</keyword>
<accession>A0A914ZJF9</accession>
<dbReference type="CDD" id="cd00433">
    <property type="entry name" value="Peptidase_M17"/>
    <property type="match status" value="1"/>
</dbReference>
<comment type="similarity">
    <text evidence="1">Belongs to the peptidase M17 family.</text>
</comment>
<dbReference type="PANTHER" id="PTHR11963:SF4">
    <property type="entry name" value="AMINOPEPTIDASE NPEPL1-RELATED"/>
    <property type="match status" value="1"/>
</dbReference>
<dbReference type="AlphaFoldDB" id="A0A914ZJF9"/>
<dbReference type="Gene3D" id="3.40.630.10">
    <property type="entry name" value="Zn peptidases"/>
    <property type="match status" value="1"/>
</dbReference>
<evidence type="ECO:0000256" key="4">
    <source>
        <dbReference type="ARBA" id="ARBA00022801"/>
    </source>
</evidence>
<dbReference type="Gene3D" id="3.40.50.10590">
    <property type="entry name" value="Zn-dependent exopeptidases"/>
    <property type="match status" value="1"/>
</dbReference>